<keyword evidence="1" id="KW-1133">Transmembrane helix</keyword>
<name>A0A8J3TNK9_9ACTN</name>
<dbReference type="InterPro" id="IPR011249">
    <property type="entry name" value="Metalloenz_LuxS/M16"/>
</dbReference>
<dbReference type="RefSeq" id="WP_203952524.1">
    <property type="nucleotide sequence ID" value="NZ_BOOO01000009.1"/>
</dbReference>
<evidence type="ECO:0008006" key="4">
    <source>
        <dbReference type="Google" id="ProtNLM"/>
    </source>
</evidence>
<dbReference type="SUPFAM" id="SSF63411">
    <property type="entry name" value="LuxS/MPP-like metallohydrolase"/>
    <property type="match status" value="2"/>
</dbReference>
<evidence type="ECO:0000256" key="1">
    <source>
        <dbReference type="SAM" id="Phobius"/>
    </source>
</evidence>
<evidence type="ECO:0000313" key="2">
    <source>
        <dbReference type="EMBL" id="GII28482.1"/>
    </source>
</evidence>
<protein>
    <recommendedName>
        <fullName evidence="4">Insulinase family protein</fullName>
    </recommendedName>
</protein>
<evidence type="ECO:0000313" key="3">
    <source>
        <dbReference type="Proteomes" id="UP000650628"/>
    </source>
</evidence>
<keyword evidence="1" id="KW-0472">Membrane</keyword>
<keyword evidence="1" id="KW-0812">Transmembrane</keyword>
<comment type="caution">
    <text evidence="2">The sequence shown here is derived from an EMBL/GenBank/DDBJ whole genome shotgun (WGS) entry which is preliminary data.</text>
</comment>
<dbReference type="Gene3D" id="3.30.830.10">
    <property type="entry name" value="Metalloenzyme, LuxS/M16 peptidase-like"/>
    <property type="match status" value="2"/>
</dbReference>
<gene>
    <name evidence="2" type="ORF">Pmi06nite_19240</name>
</gene>
<keyword evidence="3" id="KW-1185">Reference proteome</keyword>
<sequence>MNIERAEIDGIPVVWTPSGDKLTAGLAFRVGRADEVLARAGITHLIEHLALYPVGQAEHHYNGQVDATTTLFFTHGEAEEIVTFFDVVCGALRDLPLERLPVERGILRTEAAGQSRGVINRFLMWRYGAQNYGLPAYDQLGLDEITPDELTGWARRWFTRGNAVFWVAGGPPPAGLRLDLPDGPRMPVPAASDLLIRTPSFFPGAADGIGLHSVVTRSAAAAVYGQALERRLTRTLRHERGLTYTPAIGYHPREANTAELIAWADGQPEQMPALIEAFLAELDRPFTEDELSAATDAVRTQRKEPGAEVGMIATTAWDVLHGREWKDPEDRARELDAVTLDSLNTVATEVTANALLHAPHGHPIPYKRFALAPASSQPWVEGVTHLPVDHPVDPSRLVIGPKGVSLFAADDEWTVRFTAVAAMLSRPDGARTLIGLDGVSLSIEPKLWRNPAVLIERIDAAVPASLVVHMPARDDKEIPKPRTRWHQRAWAHVRVLPRRALGLLTLTRLTGRARRIAIGLLVVAALALLVISAPAQSPAVLAISLAVLIRSRRRRRF</sequence>
<dbReference type="EMBL" id="BOOO01000009">
    <property type="protein sequence ID" value="GII28482.1"/>
    <property type="molecule type" value="Genomic_DNA"/>
</dbReference>
<dbReference type="AlphaFoldDB" id="A0A8J3TNK9"/>
<dbReference type="Proteomes" id="UP000650628">
    <property type="component" value="Unassembled WGS sequence"/>
</dbReference>
<organism evidence="2 3">
    <name type="scientific">Planotetraspora mira</name>
    <dbReference type="NCBI Taxonomy" id="58121"/>
    <lineage>
        <taxon>Bacteria</taxon>
        <taxon>Bacillati</taxon>
        <taxon>Actinomycetota</taxon>
        <taxon>Actinomycetes</taxon>
        <taxon>Streptosporangiales</taxon>
        <taxon>Streptosporangiaceae</taxon>
        <taxon>Planotetraspora</taxon>
    </lineage>
</organism>
<proteinExistence type="predicted"/>
<feature type="transmembrane region" description="Helical" evidence="1">
    <location>
        <begin position="516"/>
        <end position="549"/>
    </location>
</feature>
<reference evidence="2 3" key="1">
    <citation type="submission" date="2021-01" db="EMBL/GenBank/DDBJ databases">
        <title>Whole genome shotgun sequence of Planotetraspora mira NBRC 15435.</title>
        <authorList>
            <person name="Komaki H."/>
            <person name="Tamura T."/>
        </authorList>
    </citation>
    <scope>NUCLEOTIDE SEQUENCE [LARGE SCALE GENOMIC DNA]</scope>
    <source>
        <strain evidence="2 3">NBRC 15435</strain>
    </source>
</reference>
<accession>A0A8J3TNK9</accession>
<dbReference type="GO" id="GO:0046872">
    <property type="term" value="F:metal ion binding"/>
    <property type="evidence" value="ECO:0007669"/>
    <property type="project" value="InterPro"/>
</dbReference>